<keyword evidence="2" id="KW-1185">Reference proteome</keyword>
<comment type="caution">
    <text evidence="1">The sequence shown here is derived from an EMBL/GenBank/DDBJ whole genome shotgun (WGS) entry which is preliminary data.</text>
</comment>
<sequence length="479" mass="54561">MQVSLLDQYRQNLSPNSISKMRLSGWKAWLISTSVWMSTFELASALNNPSNDENQIPQFILDTGHPWIRENLRALQGIDAKQALCNLDSSLRAPLEPIPIDLFKNVTISDKERGFFNTPPDWSHSVEILEDILNCPLGLQSCEYLQVDFYQRRRRPGRTADPDTPPKELAHLVAKPLKSMPNLERLEWIRPSEGQEVKRVFEETFVEDNVQLPTIRSLSLGPNMHFLVRFCPTLESLTTSGGRVWHFVPVEMEHNFVRAAVGALNLKDFGMRASWSKRLLGLVLENVPQVETLHIDGDIENMEHMVRNSGDKLRALARILARFRNISRIWLPDSASLDLGFDGGPMCGNSYLGRRGRKFSREVTRKDMWATQTAASIILLGSPNLDSITVGSWTTTGIINGKAQWPWTGRVKAYLIERHPRYRLGEYLEEEDDDDIDEGLEDPIFPRGEMNDAALRDDWDPRVCLNHGLDQTFAKYLGP</sequence>
<gene>
    <name evidence="1" type="ORF">B0J13DRAFT_674240</name>
</gene>
<protein>
    <submittedName>
        <fullName evidence="1">Uncharacterized protein</fullName>
    </submittedName>
</protein>
<dbReference type="AlphaFoldDB" id="A0A9P9EZV3"/>
<evidence type="ECO:0000313" key="2">
    <source>
        <dbReference type="Proteomes" id="UP000717696"/>
    </source>
</evidence>
<proteinExistence type="predicted"/>
<dbReference type="EMBL" id="JAGMUU010000007">
    <property type="protein sequence ID" value="KAH7149004.1"/>
    <property type="molecule type" value="Genomic_DNA"/>
</dbReference>
<name>A0A9P9EZV3_9HYPO</name>
<evidence type="ECO:0000313" key="1">
    <source>
        <dbReference type="EMBL" id="KAH7149004.1"/>
    </source>
</evidence>
<reference evidence="1" key="1">
    <citation type="journal article" date="2021" name="Nat. Commun.">
        <title>Genetic determinants of endophytism in the Arabidopsis root mycobiome.</title>
        <authorList>
            <person name="Mesny F."/>
            <person name="Miyauchi S."/>
            <person name="Thiergart T."/>
            <person name="Pickel B."/>
            <person name="Atanasova L."/>
            <person name="Karlsson M."/>
            <person name="Huettel B."/>
            <person name="Barry K.W."/>
            <person name="Haridas S."/>
            <person name="Chen C."/>
            <person name="Bauer D."/>
            <person name="Andreopoulos W."/>
            <person name="Pangilinan J."/>
            <person name="LaButti K."/>
            <person name="Riley R."/>
            <person name="Lipzen A."/>
            <person name="Clum A."/>
            <person name="Drula E."/>
            <person name="Henrissat B."/>
            <person name="Kohler A."/>
            <person name="Grigoriev I.V."/>
            <person name="Martin F.M."/>
            <person name="Hacquard S."/>
        </authorList>
    </citation>
    <scope>NUCLEOTIDE SEQUENCE</scope>
    <source>
        <strain evidence="1">MPI-CAGE-AT-0021</strain>
    </source>
</reference>
<dbReference type="OrthoDB" id="3636801at2759"/>
<organism evidence="1 2">
    <name type="scientific">Dactylonectria estremocensis</name>
    <dbReference type="NCBI Taxonomy" id="1079267"/>
    <lineage>
        <taxon>Eukaryota</taxon>
        <taxon>Fungi</taxon>
        <taxon>Dikarya</taxon>
        <taxon>Ascomycota</taxon>
        <taxon>Pezizomycotina</taxon>
        <taxon>Sordariomycetes</taxon>
        <taxon>Hypocreomycetidae</taxon>
        <taxon>Hypocreales</taxon>
        <taxon>Nectriaceae</taxon>
        <taxon>Dactylonectria</taxon>
    </lineage>
</organism>
<dbReference type="Proteomes" id="UP000717696">
    <property type="component" value="Unassembled WGS sequence"/>
</dbReference>
<accession>A0A9P9EZV3</accession>